<evidence type="ECO:0000256" key="4">
    <source>
        <dbReference type="ARBA" id="ARBA00022771"/>
    </source>
</evidence>
<evidence type="ECO:0000256" key="8">
    <source>
        <dbReference type="SAM" id="MobiDB-lite"/>
    </source>
</evidence>
<dbReference type="CDD" id="cd13733">
    <property type="entry name" value="SPRY_PRY_C-I_1"/>
    <property type="match status" value="1"/>
</dbReference>
<dbReference type="PRINTS" id="PR01407">
    <property type="entry name" value="BUTYPHLNCDUF"/>
</dbReference>
<dbReference type="SMART" id="SM00449">
    <property type="entry name" value="SPRY"/>
    <property type="match status" value="1"/>
</dbReference>
<dbReference type="InterPro" id="IPR027370">
    <property type="entry name" value="Znf-RING_euk"/>
</dbReference>
<evidence type="ECO:0000256" key="6">
    <source>
        <dbReference type="ARBA" id="ARBA00034460"/>
    </source>
</evidence>
<dbReference type="Pfam" id="PF13445">
    <property type="entry name" value="zf-RING_UBOX"/>
    <property type="match status" value="1"/>
</dbReference>
<keyword evidence="3" id="KW-0479">Metal-binding</keyword>
<protein>
    <submittedName>
        <fullName evidence="11">Uncharacterized protein</fullName>
    </submittedName>
</protein>
<evidence type="ECO:0000256" key="2">
    <source>
        <dbReference type="ARBA" id="ARBA00022699"/>
    </source>
</evidence>
<dbReference type="SMART" id="SM00184">
    <property type="entry name" value="RING"/>
    <property type="match status" value="1"/>
</dbReference>
<feature type="region of interest" description="Disordered" evidence="8">
    <location>
        <begin position="332"/>
        <end position="362"/>
    </location>
</feature>
<dbReference type="Gene3D" id="2.60.120.920">
    <property type="match status" value="1"/>
</dbReference>
<keyword evidence="12" id="KW-1185">Reference proteome</keyword>
<dbReference type="Pfam" id="PF13765">
    <property type="entry name" value="PRY"/>
    <property type="match status" value="1"/>
</dbReference>
<dbReference type="PANTHER" id="PTHR24103">
    <property type="entry name" value="E3 UBIQUITIN-PROTEIN LIGASE TRIM"/>
    <property type="match status" value="1"/>
</dbReference>
<keyword evidence="4 7" id="KW-0863">Zinc-finger</keyword>
<feature type="domain" description="B30.2/SPRY" evidence="10">
    <location>
        <begin position="782"/>
        <end position="980"/>
    </location>
</feature>
<keyword evidence="5" id="KW-0862">Zinc</keyword>
<dbReference type="SUPFAM" id="SSF57850">
    <property type="entry name" value="RING/U-box"/>
    <property type="match status" value="1"/>
</dbReference>
<keyword evidence="2" id="KW-0528">Neurotoxin</keyword>
<dbReference type="SMART" id="SM00589">
    <property type="entry name" value="PRY"/>
    <property type="match status" value="1"/>
</dbReference>
<comment type="similarity">
    <text evidence="1">Belongs to the ohanin/vespryn family.</text>
</comment>
<dbReference type="InterPro" id="IPR001841">
    <property type="entry name" value="Znf_RING"/>
</dbReference>
<dbReference type="EMBL" id="JAIPUX010000521">
    <property type="protein sequence ID" value="KAH0626336.1"/>
    <property type="molecule type" value="Genomic_DNA"/>
</dbReference>
<dbReference type="PROSITE" id="PS50188">
    <property type="entry name" value="B302_SPRY"/>
    <property type="match status" value="1"/>
</dbReference>
<comment type="caution">
    <text evidence="11">The sequence shown here is derived from an EMBL/GenBank/DDBJ whole genome shotgun (WGS) entry which is preliminary data.</text>
</comment>
<proteinExistence type="inferred from homology"/>
<feature type="compositionally biased region" description="Polar residues" evidence="8">
    <location>
        <begin position="228"/>
        <end position="238"/>
    </location>
</feature>
<dbReference type="InterPro" id="IPR001870">
    <property type="entry name" value="B30.2/SPRY"/>
</dbReference>
<keyword evidence="2" id="KW-0800">Toxin</keyword>
<organism evidence="11 12">
    <name type="scientific">Phrynosoma platyrhinos</name>
    <name type="common">Desert horned lizard</name>
    <dbReference type="NCBI Taxonomy" id="52577"/>
    <lineage>
        <taxon>Eukaryota</taxon>
        <taxon>Metazoa</taxon>
        <taxon>Chordata</taxon>
        <taxon>Craniata</taxon>
        <taxon>Vertebrata</taxon>
        <taxon>Euteleostomi</taxon>
        <taxon>Lepidosauria</taxon>
        <taxon>Squamata</taxon>
        <taxon>Bifurcata</taxon>
        <taxon>Unidentata</taxon>
        <taxon>Episquamata</taxon>
        <taxon>Toxicofera</taxon>
        <taxon>Iguania</taxon>
        <taxon>Phrynosomatidae</taxon>
        <taxon>Phrynosomatinae</taxon>
        <taxon>Phrynosoma</taxon>
    </lineage>
</organism>
<evidence type="ECO:0000313" key="12">
    <source>
        <dbReference type="Proteomes" id="UP000826234"/>
    </source>
</evidence>
<dbReference type="Proteomes" id="UP000826234">
    <property type="component" value="Unassembled WGS sequence"/>
</dbReference>
<accession>A0ABQ7TA45</accession>
<evidence type="ECO:0000259" key="9">
    <source>
        <dbReference type="PROSITE" id="PS50089"/>
    </source>
</evidence>
<gene>
    <name evidence="11" type="ORF">JD844_001262</name>
</gene>
<dbReference type="InterPro" id="IPR013083">
    <property type="entry name" value="Znf_RING/FYVE/PHD"/>
</dbReference>
<comment type="function">
    <text evidence="6">Neurotoxin that produces dose-dependent hypolocomotion and hyperalgesia in mice. May directly act on the central nervous system, as it is 6500-fold more potent when administered intracerebroventricularly than intraperitoneal.</text>
</comment>
<dbReference type="InterPro" id="IPR050143">
    <property type="entry name" value="TRIM/RBCC"/>
</dbReference>
<sequence>MAAKPDGPSTWVLRFPSPLEPGVQISVEMEENSSPVGTIKEILKRSRSRKDRMDLSRTGLTPQCWEVHQQVLLPTPKDGEAGNEISEEILGDDIEICVVSFENASDPKEERAKKTEVMVGPNCMITIEEEEVELKELDSPKPEVLLEDEIEACVVCPEEENDSQKEEKQAMVIDGGHIGDFVESLEDIAHPKIEKAIQTDITEENISKICEACAQKAIDSKNLTQLEENNQISVSSPEKPTDSKGEEATQLEKETQETYKNPEAGKNGDNGKAEPTILQGFPIHKPDLIFRMESSSNQDLCLQDPEDSPKRPPVGVVAEFLSDCEELTTWKEEEATDKLPPVLRSPSPLKGDSEFGPGSDPCEEEWEYEWIADTQDGEQMAELPVENGEEQIAEPPVENGEGEPISELLTGNQENEEILELCVGDYEHGWTTEISGKQGDIMALQAGNHEQQQSLELGTGKPENEDIVELYVGDGDEQEWNEELDGDDDDCLLISDGGGCSYCGKRKAGGATILRGLAPLVMASATLFEDLVPDFSCPICLEWFWEPVALPCGHLYCQACIEMAWGAHGSKHICPQCREEFPEKRYTPCKLLGTLVHRIGQMNPGEAEEGRRGSANCKESALQPKHAMLPVHEATKWYKEELSLAVSQMESNLAKLLMLKTEEEERLQNHQAVMLSLNDHISTEFRELHHFLYAQEKLRKMKLAEEGGAWLQETKERLRMLKEACCGFQELLLEAQDHLELQDSSSFLTGIHSLLNRVKHQQATPAFPVLPPTFDILGQFKGPLQYVAWKEMKSALNIDFPSITLDPETAHPCLVLSDDCTCVRDGHIRRDVPDTPMRFNYCVAVLGCQGFSSGRHYWEVEVGNKSSWTLGLVSISINRKGKIAASPGKGFWVIRLRNGVELMAKDSPPQRLWPTSFPKRVGVYLDYGGGLVSFYDASTMVHLYSFITPRFTGRLFPYFCPGLYNSGENAIPLKIRQLSLL</sequence>
<dbReference type="InterPro" id="IPR006574">
    <property type="entry name" value="PRY"/>
</dbReference>
<name>A0ABQ7TA45_PHRPL</name>
<feature type="region of interest" description="Disordered" evidence="8">
    <location>
        <begin position="228"/>
        <end position="275"/>
    </location>
</feature>
<feature type="domain" description="RING-type" evidence="9">
    <location>
        <begin position="537"/>
        <end position="578"/>
    </location>
</feature>
<dbReference type="InterPro" id="IPR017907">
    <property type="entry name" value="Znf_RING_CS"/>
</dbReference>
<evidence type="ECO:0000256" key="1">
    <source>
        <dbReference type="ARBA" id="ARBA00009651"/>
    </source>
</evidence>
<dbReference type="PROSITE" id="PS00518">
    <property type="entry name" value="ZF_RING_1"/>
    <property type="match status" value="1"/>
</dbReference>
<dbReference type="PROSITE" id="PS50089">
    <property type="entry name" value="ZF_RING_2"/>
    <property type="match status" value="1"/>
</dbReference>
<evidence type="ECO:0000256" key="7">
    <source>
        <dbReference type="PROSITE-ProRule" id="PRU00175"/>
    </source>
</evidence>
<dbReference type="Gene3D" id="3.30.40.10">
    <property type="entry name" value="Zinc/RING finger domain, C3HC4 (zinc finger)"/>
    <property type="match status" value="1"/>
</dbReference>
<dbReference type="SUPFAM" id="SSF49899">
    <property type="entry name" value="Concanavalin A-like lectins/glucanases"/>
    <property type="match status" value="1"/>
</dbReference>
<dbReference type="InterPro" id="IPR003877">
    <property type="entry name" value="SPRY_dom"/>
</dbReference>
<feature type="compositionally biased region" description="Basic and acidic residues" evidence="8">
    <location>
        <begin position="239"/>
        <end position="257"/>
    </location>
</feature>
<evidence type="ECO:0000259" key="10">
    <source>
        <dbReference type="PROSITE" id="PS50188"/>
    </source>
</evidence>
<dbReference type="InterPro" id="IPR013320">
    <property type="entry name" value="ConA-like_dom_sf"/>
</dbReference>
<evidence type="ECO:0000256" key="5">
    <source>
        <dbReference type="ARBA" id="ARBA00022833"/>
    </source>
</evidence>
<dbReference type="Pfam" id="PF00622">
    <property type="entry name" value="SPRY"/>
    <property type="match status" value="1"/>
</dbReference>
<evidence type="ECO:0000256" key="3">
    <source>
        <dbReference type="ARBA" id="ARBA00022723"/>
    </source>
</evidence>
<dbReference type="InterPro" id="IPR003879">
    <property type="entry name" value="Butyrophylin_SPRY"/>
</dbReference>
<evidence type="ECO:0000313" key="11">
    <source>
        <dbReference type="EMBL" id="KAH0626336.1"/>
    </source>
</evidence>
<reference evidence="11 12" key="1">
    <citation type="journal article" date="2022" name="Gigascience">
        <title>A chromosome-level genome assembly and annotation of the desert horned lizard, Phrynosoma platyrhinos, provides insight into chromosomal rearrangements among reptiles.</title>
        <authorList>
            <person name="Koochekian N."/>
            <person name="Ascanio A."/>
            <person name="Farleigh K."/>
            <person name="Card D.C."/>
            <person name="Schield D.R."/>
            <person name="Castoe T.A."/>
            <person name="Jezkova T."/>
        </authorList>
    </citation>
    <scope>NUCLEOTIDE SEQUENCE [LARGE SCALE GENOMIC DNA]</scope>
    <source>
        <tissue evidence="11">Liver</tissue>
    </source>
</reference>
<dbReference type="InterPro" id="IPR043136">
    <property type="entry name" value="B30.2/SPRY_sf"/>
</dbReference>